<reference evidence="2 3" key="1">
    <citation type="submission" date="2016-05" db="EMBL/GenBank/DDBJ databases">
        <title>A degradative enzymes factory behind the ericoid mycorrhizal symbiosis.</title>
        <authorList>
            <consortium name="DOE Joint Genome Institute"/>
            <person name="Martino E."/>
            <person name="Morin E."/>
            <person name="Grelet G."/>
            <person name="Kuo A."/>
            <person name="Kohler A."/>
            <person name="Daghino S."/>
            <person name="Barry K."/>
            <person name="Choi C."/>
            <person name="Cichocki N."/>
            <person name="Clum A."/>
            <person name="Copeland A."/>
            <person name="Hainaut M."/>
            <person name="Haridas S."/>
            <person name="Labutti K."/>
            <person name="Lindquist E."/>
            <person name="Lipzen A."/>
            <person name="Khouja H.-R."/>
            <person name="Murat C."/>
            <person name="Ohm R."/>
            <person name="Olson A."/>
            <person name="Spatafora J."/>
            <person name="Veneault-Fourrey C."/>
            <person name="Henrissat B."/>
            <person name="Grigoriev I."/>
            <person name="Martin F."/>
            <person name="Perotto S."/>
        </authorList>
    </citation>
    <scope>NUCLEOTIDE SEQUENCE [LARGE SCALE GENOMIC DNA]</scope>
    <source>
        <strain evidence="2 3">UAMH 7357</strain>
    </source>
</reference>
<evidence type="ECO:0000313" key="2">
    <source>
        <dbReference type="EMBL" id="PMD21838.1"/>
    </source>
</evidence>
<feature type="compositionally biased region" description="Polar residues" evidence="1">
    <location>
        <begin position="141"/>
        <end position="163"/>
    </location>
</feature>
<proteinExistence type="predicted"/>
<dbReference type="AlphaFoldDB" id="A0A2J6Q6D3"/>
<feature type="compositionally biased region" description="Polar residues" evidence="1">
    <location>
        <begin position="1"/>
        <end position="10"/>
    </location>
</feature>
<keyword evidence="3" id="KW-1185">Reference proteome</keyword>
<feature type="compositionally biased region" description="Basic and acidic residues" evidence="1">
    <location>
        <begin position="108"/>
        <end position="122"/>
    </location>
</feature>
<evidence type="ECO:0000313" key="3">
    <source>
        <dbReference type="Proteomes" id="UP000235672"/>
    </source>
</evidence>
<protein>
    <submittedName>
        <fullName evidence="2">Uncharacterized protein</fullName>
    </submittedName>
</protein>
<feature type="region of interest" description="Disordered" evidence="1">
    <location>
        <begin position="267"/>
        <end position="298"/>
    </location>
</feature>
<dbReference type="EMBL" id="KZ613479">
    <property type="protein sequence ID" value="PMD21838.1"/>
    <property type="molecule type" value="Genomic_DNA"/>
</dbReference>
<evidence type="ECO:0000256" key="1">
    <source>
        <dbReference type="SAM" id="MobiDB-lite"/>
    </source>
</evidence>
<sequence>MHAETETMNGKPSLPETRESGSLPAPAPAIPDTSGANTQALPLVDIPGINEHIRNDSYSNLAAVYSTDQHLPIAQHQLAEIYQSPRLTASPRPFTPLASVQELASGETRPRDRSTLHKESHPQDTLVDNSFSDNKDEHSSLFRSNNTATLTSLSGESSKSQPTRHQDGIPISLPITPNKKTLSEPGLQRVCLTGRAELPSYAGPNTSVANSSECYELNQCPLSPGEVRSPIRGTIRKRQAMDDFPDKMRIHYRRQWDELCAKSRSERGTIDGYESDDSELEFSEWEDAKQRRRKEKKL</sequence>
<feature type="compositionally biased region" description="Acidic residues" evidence="1">
    <location>
        <begin position="273"/>
        <end position="285"/>
    </location>
</feature>
<feature type="region of interest" description="Disordered" evidence="1">
    <location>
        <begin position="1"/>
        <end position="40"/>
    </location>
</feature>
<feature type="region of interest" description="Disordered" evidence="1">
    <location>
        <begin position="101"/>
        <end position="180"/>
    </location>
</feature>
<name>A0A2J6Q6D3_9HELO</name>
<dbReference type="Proteomes" id="UP000235672">
    <property type="component" value="Unassembled WGS sequence"/>
</dbReference>
<accession>A0A2J6Q6D3</accession>
<dbReference type="OrthoDB" id="10311811at2759"/>
<gene>
    <name evidence="2" type="ORF">NA56DRAFT_102320</name>
</gene>
<organism evidence="2 3">
    <name type="scientific">Hyaloscypha hepaticicola</name>
    <dbReference type="NCBI Taxonomy" id="2082293"/>
    <lineage>
        <taxon>Eukaryota</taxon>
        <taxon>Fungi</taxon>
        <taxon>Dikarya</taxon>
        <taxon>Ascomycota</taxon>
        <taxon>Pezizomycotina</taxon>
        <taxon>Leotiomycetes</taxon>
        <taxon>Helotiales</taxon>
        <taxon>Hyaloscyphaceae</taxon>
        <taxon>Hyaloscypha</taxon>
    </lineage>
</organism>